<protein>
    <submittedName>
        <fullName evidence="1">Uncharacterized protein</fullName>
    </submittedName>
</protein>
<dbReference type="RefSeq" id="WP_201079562.1">
    <property type="nucleotide sequence ID" value="NZ_CP067420.1"/>
</dbReference>
<reference evidence="1" key="1">
    <citation type="submission" date="2021-02" db="EMBL/GenBank/DDBJ databases">
        <title>Skermanella TT6 skin isolate.</title>
        <authorList>
            <person name="Lee K."/>
            <person name="Ganzorig M."/>
        </authorList>
    </citation>
    <scope>NUCLEOTIDE SEQUENCE</scope>
    <source>
        <strain evidence="1">TT6</strain>
    </source>
</reference>
<dbReference type="Proteomes" id="UP000595197">
    <property type="component" value="Chromosome"/>
</dbReference>
<dbReference type="EMBL" id="CP067420">
    <property type="protein sequence ID" value="QQP91539.1"/>
    <property type="molecule type" value="Genomic_DNA"/>
</dbReference>
<accession>A0ABX7BAW6</accession>
<gene>
    <name evidence="1" type="ORF">IGS68_10165</name>
</gene>
<proteinExistence type="predicted"/>
<name>A0ABX7BAW6_9PROT</name>
<sequence length="388" mass="43052">MSRTMARGTEASRSPSAGEAQALRLAYDYAPSTFDERGTTVPFTTPELAFSRVRRDTRTNHLEVLVTGFSGGRSIYVFPWDGLTSVMRLTLHDRALQAEISLADAITPMRMRLAAYRVAKTGLAGVEAAEAAGAAMARIAREEKINQEAMLRRVVRLTGVLDRTTDDLMQRVRGRVGETLIIQVADAFARLVGQQPGQCRARILELSDAVGPLGFAGEEDSGYLRRILRRVGDLRNSISAANIGATGHLAGETAGVTARMAERMIAEIDRELQNLPAFFGAWDASILRLRQSIDRLAWLLDGWLDVCELWQAAMADRQNIDHRRIAEIMRVIPLVPKSECENTVRVTMDNLAGIRHRIVQQLQDWRTGEIDYEIVGRIETIKARTAAL</sequence>
<evidence type="ECO:0000313" key="2">
    <source>
        <dbReference type="Proteomes" id="UP000595197"/>
    </source>
</evidence>
<evidence type="ECO:0000313" key="1">
    <source>
        <dbReference type="EMBL" id="QQP91539.1"/>
    </source>
</evidence>
<keyword evidence="2" id="KW-1185">Reference proteome</keyword>
<organism evidence="1 2">
    <name type="scientific">Skermanella cutis</name>
    <dbReference type="NCBI Taxonomy" id="2775420"/>
    <lineage>
        <taxon>Bacteria</taxon>
        <taxon>Pseudomonadati</taxon>
        <taxon>Pseudomonadota</taxon>
        <taxon>Alphaproteobacteria</taxon>
        <taxon>Rhodospirillales</taxon>
        <taxon>Azospirillaceae</taxon>
        <taxon>Skermanella</taxon>
    </lineage>
</organism>